<evidence type="ECO:0000259" key="5">
    <source>
        <dbReference type="PROSITE" id="PS51379"/>
    </source>
</evidence>
<keyword evidence="1" id="KW-0004">4Fe-4S</keyword>
<organism evidence="6">
    <name type="scientific">Thermodesulfatator atlanticus</name>
    <dbReference type="NCBI Taxonomy" id="501497"/>
    <lineage>
        <taxon>Bacteria</taxon>
        <taxon>Pseudomonadati</taxon>
        <taxon>Thermodesulfobacteriota</taxon>
        <taxon>Thermodesulfobacteria</taxon>
        <taxon>Thermodesulfobacteriales</taxon>
        <taxon>Thermodesulfatatoraceae</taxon>
        <taxon>Thermodesulfatator</taxon>
    </lineage>
</organism>
<comment type="caution">
    <text evidence="6">The sequence shown here is derived from an EMBL/GenBank/DDBJ whole genome shotgun (WGS) entry which is preliminary data.</text>
</comment>
<dbReference type="Proteomes" id="UP000886101">
    <property type="component" value="Unassembled WGS sequence"/>
</dbReference>
<feature type="domain" description="4Fe-4S ferredoxin-type" evidence="5">
    <location>
        <begin position="173"/>
        <end position="202"/>
    </location>
</feature>
<accession>A0A7V5U248</accession>
<dbReference type="PROSITE" id="PS51379">
    <property type="entry name" value="4FE4S_FER_2"/>
    <property type="match status" value="5"/>
</dbReference>
<evidence type="ECO:0000256" key="1">
    <source>
        <dbReference type="ARBA" id="ARBA00022485"/>
    </source>
</evidence>
<name>A0A7V5U248_9BACT</name>
<dbReference type="EMBL" id="DROK01000084">
    <property type="protein sequence ID" value="HHI96779.1"/>
    <property type="molecule type" value="Genomic_DNA"/>
</dbReference>
<dbReference type="Pfam" id="PF00037">
    <property type="entry name" value="Fer4"/>
    <property type="match status" value="3"/>
</dbReference>
<dbReference type="GO" id="GO:0051539">
    <property type="term" value="F:4 iron, 4 sulfur cluster binding"/>
    <property type="evidence" value="ECO:0007669"/>
    <property type="project" value="UniProtKB-KW"/>
</dbReference>
<gene>
    <name evidence="6" type="ORF">ENJ96_02910</name>
</gene>
<dbReference type="GO" id="GO:0046872">
    <property type="term" value="F:metal ion binding"/>
    <property type="evidence" value="ECO:0007669"/>
    <property type="project" value="UniProtKB-KW"/>
</dbReference>
<dbReference type="InterPro" id="IPR050157">
    <property type="entry name" value="PSI_iron-sulfur_center"/>
</dbReference>
<keyword evidence="3" id="KW-0408">Iron</keyword>
<feature type="domain" description="4Fe-4S ferredoxin-type" evidence="5">
    <location>
        <begin position="466"/>
        <end position="495"/>
    </location>
</feature>
<dbReference type="SUPFAM" id="SSF54862">
    <property type="entry name" value="4Fe-4S ferredoxins"/>
    <property type="match status" value="2"/>
</dbReference>
<feature type="domain" description="4Fe-4S ferredoxin-type" evidence="5">
    <location>
        <begin position="497"/>
        <end position="526"/>
    </location>
</feature>
<evidence type="ECO:0000256" key="2">
    <source>
        <dbReference type="ARBA" id="ARBA00022723"/>
    </source>
</evidence>
<feature type="domain" description="4Fe-4S ferredoxin-type" evidence="5">
    <location>
        <begin position="147"/>
        <end position="171"/>
    </location>
</feature>
<reference evidence="6" key="1">
    <citation type="journal article" date="2020" name="mSystems">
        <title>Genome- and Community-Level Interaction Insights into Carbon Utilization and Element Cycling Functions of Hydrothermarchaeota in Hydrothermal Sediment.</title>
        <authorList>
            <person name="Zhou Z."/>
            <person name="Liu Y."/>
            <person name="Xu W."/>
            <person name="Pan J."/>
            <person name="Luo Z.H."/>
            <person name="Li M."/>
        </authorList>
    </citation>
    <scope>NUCLEOTIDE SEQUENCE [LARGE SCALE GENOMIC DNA]</scope>
    <source>
        <strain evidence="6">HyVt-533</strain>
    </source>
</reference>
<dbReference type="Pfam" id="PF12838">
    <property type="entry name" value="Fer4_7"/>
    <property type="match status" value="1"/>
</dbReference>
<keyword evidence="4" id="KW-0411">Iron-sulfur</keyword>
<evidence type="ECO:0000313" key="6">
    <source>
        <dbReference type="EMBL" id="HHI96779.1"/>
    </source>
</evidence>
<feature type="domain" description="4Fe-4S ferredoxin-type" evidence="5">
    <location>
        <begin position="285"/>
        <end position="314"/>
    </location>
</feature>
<dbReference type="AlphaFoldDB" id="A0A7V5U248"/>
<dbReference type="Gene3D" id="3.30.70.20">
    <property type="match status" value="3"/>
</dbReference>
<dbReference type="PANTHER" id="PTHR24960">
    <property type="entry name" value="PHOTOSYSTEM I IRON-SULFUR CENTER-RELATED"/>
    <property type="match status" value="1"/>
</dbReference>
<evidence type="ECO:0000256" key="3">
    <source>
        <dbReference type="ARBA" id="ARBA00023004"/>
    </source>
</evidence>
<dbReference type="InterPro" id="IPR017896">
    <property type="entry name" value="4Fe4S_Fe-S-bd"/>
</dbReference>
<dbReference type="InterPro" id="IPR017900">
    <property type="entry name" value="4Fe4S_Fe_S_CS"/>
</dbReference>
<sequence length="596" mass="66826">MRRKIVALVRNPNGLALTWCNWPELPPNALLAGVFGAEAEKLKTEALPSPTLLLNASFFEEEGLYQIALAEKARFEENVYKSYLLDTRQEVTAVFSQDPDRLHRFIQAYGGLFQAKPFCLKRDPRFPVVEDLSISETREGFRLSYLQLAPFDEEKCHLCARCARLCPEGAILPERTIDFRRCNFCRACEEACPEGALNLDRYEEINEEVRFLLFLEEVPPEVPKRPGLVFTGNELDAFLASLGTFELVESVGINQGKCQYAPRFASGCRLCLSQCPREAISFAEEELVVRHLLCKDCGRCISACPTGALEYTPLDDRGFYSYLNYLPDLSGRTVVIGRESALKRLFWSPDFPEEGDFFFLAHEAPKAFSLEKMLAFFAKGAQRLVFLEKGPQVASLTNDLLEALFGVRPVLVSSMIPPAKPEESLTLKPSALPAYHGRRPWLVALLKSFWQAAGKPKVSFKTQGFGRPKIAPERCTLCLACLNECRQAALAADPSIYALTCEPSLCVACGLCVKICPEGALTLEEGLFLEESFFERTTLAQDEPLVCKRCGKVFGTRKSKEKVEKVLAATGRFAEILDLLDFCDECRVKELFEREV</sequence>
<proteinExistence type="predicted"/>
<evidence type="ECO:0000256" key="4">
    <source>
        <dbReference type="ARBA" id="ARBA00023014"/>
    </source>
</evidence>
<protein>
    <recommendedName>
        <fullName evidence="5">4Fe-4S ferredoxin-type domain-containing protein</fullName>
    </recommendedName>
</protein>
<keyword evidence="2" id="KW-0479">Metal-binding</keyword>
<dbReference type="PROSITE" id="PS00198">
    <property type="entry name" value="4FE4S_FER_1"/>
    <property type="match status" value="3"/>
</dbReference>
<dbReference type="PANTHER" id="PTHR24960:SF79">
    <property type="entry name" value="PHOTOSYSTEM I IRON-SULFUR CENTER"/>
    <property type="match status" value="1"/>
</dbReference>